<sequence>MIVREESPEVEPFPTLAQVSKKTQKTHPLRNSPATPTKRALHKNSTTEESPEANLPPTQTNQPPWNNLDESTQVIEDRSANVSMEDPKEFKQKRGPMKMKSLCMDANGRVEIRFNSKGQPIGAGSVSLSSFLGPLVREIVHVTIVDWRRVTKGMKEVLWKSVQARFKVDKPWQQDYIFKQMGELWRASKSRLVTKLGGAPNNEERLKLKPDNIKSNVEWKAFYWFGSGEVVAKGHWSSSDPKDLVHHVPLGPNAIKVWIHVPIKPDAFLWRPNSEMVYIEDAVGSIVAWPVDKVVMCLKEMSWKDYSVEQLS</sequence>
<feature type="region of interest" description="Disordered" evidence="1">
    <location>
        <begin position="1"/>
        <end position="68"/>
    </location>
</feature>
<feature type="compositionally biased region" description="Low complexity" evidence="1">
    <location>
        <begin position="55"/>
        <end position="68"/>
    </location>
</feature>
<reference evidence="3" key="1">
    <citation type="submission" date="2023-07" db="EMBL/GenBank/DDBJ databases">
        <title>draft genome sequence of fig (Ficus carica).</title>
        <authorList>
            <person name="Takahashi T."/>
            <person name="Nishimura K."/>
        </authorList>
    </citation>
    <scope>NUCLEOTIDE SEQUENCE</scope>
</reference>
<accession>A0AA87Z097</accession>
<dbReference type="EMBL" id="BTGU01001255">
    <property type="protein sequence ID" value="GMN19561.1"/>
    <property type="molecule type" value="Genomic_DNA"/>
</dbReference>
<gene>
    <name evidence="3" type="ORF">TIFTF001_039840</name>
</gene>
<evidence type="ECO:0000256" key="1">
    <source>
        <dbReference type="SAM" id="MobiDB-lite"/>
    </source>
</evidence>
<protein>
    <recommendedName>
        <fullName evidence="2">Transposase Tnp1/En/Spm-like domain-containing protein</fullName>
    </recommendedName>
</protein>
<dbReference type="Pfam" id="PF03017">
    <property type="entry name" value="Transposase_23"/>
    <property type="match status" value="1"/>
</dbReference>
<feature type="domain" description="Transposase Tnp1/En/Spm-like" evidence="2">
    <location>
        <begin position="227"/>
        <end position="283"/>
    </location>
</feature>
<evidence type="ECO:0000313" key="4">
    <source>
        <dbReference type="Proteomes" id="UP001187192"/>
    </source>
</evidence>
<dbReference type="Proteomes" id="UP001187192">
    <property type="component" value="Unassembled WGS sequence"/>
</dbReference>
<dbReference type="InterPro" id="IPR004264">
    <property type="entry name" value="Transposase_23"/>
</dbReference>
<comment type="caution">
    <text evidence="3">The sequence shown here is derived from an EMBL/GenBank/DDBJ whole genome shotgun (WGS) entry which is preliminary data.</text>
</comment>
<dbReference type="PANTHER" id="PTHR33018:SF34">
    <property type="entry name" value="OS02G0472350 PROTEIN"/>
    <property type="match status" value="1"/>
</dbReference>
<dbReference type="PANTHER" id="PTHR33018">
    <property type="entry name" value="OS10G0338966 PROTEIN-RELATED"/>
    <property type="match status" value="1"/>
</dbReference>
<dbReference type="AlphaFoldDB" id="A0AA87Z097"/>
<proteinExistence type="predicted"/>
<keyword evidence="4" id="KW-1185">Reference proteome</keyword>
<name>A0AA87Z097_FICCA</name>
<evidence type="ECO:0000259" key="2">
    <source>
        <dbReference type="Pfam" id="PF03017"/>
    </source>
</evidence>
<evidence type="ECO:0000313" key="3">
    <source>
        <dbReference type="EMBL" id="GMN19561.1"/>
    </source>
</evidence>
<organism evidence="3 4">
    <name type="scientific">Ficus carica</name>
    <name type="common">Common fig</name>
    <dbReference type="NCBI Taxonomy" id="3494"/>
    <lineage>
        <taxon>Eukaryota</taxon>
        <taxon>Viridiplantae</taxon>
        <taxon>Streptophyta</taxon>
        <taxon>Embryophyta</taxon>
        <taxon>Tracheophyta</taxon>
        <taxon>Spermatophyta</taxon>
        <taxon>Magnoliopsida</taxon>
        <taxon>eudicotyledons</taxon>
        <taxon>Gunneridae</taxon>
        <taxon>Pentapetalae</taxon>
        <taxon>rosids</taxon>
        <taxon>fabids</taxon>
        <taxon>Rosales</taxon>
        <taxon>Moraceae</taxon>
        <taxon>Ficeae</taxon>
        <taxon>Ficus</taxon>
    </lineage>
</organism>